<reference evidence="1" key="1">
    <citation type="submission" date="2019-08" db="EMBL/GenBank/DDBJ databases">
        <authorList>
            <person name="Kucharzyk K."/>
            <person name="Murdoch R.W."/>
            <person name="Higgins S."/>
            <person name="Loffler F."/>
        </authorList>
    </citation>
    <scope>NUCLEOTIDE SEQUENCE</scope>
</reference>
<evidence type="ECO:0000313" key="1">
    <source>
        <dbReference type="EMBL" id="MPN02357.1"/>
    </source>
</evidence>
<accession>A0A645EKP8</accession>
<organism evidence="1">
    <name type="scientific">bioreactor metagenome</name>
    <dbReference type="NCBI Taxonomy" id="1076179"/>
    <lineage>
        <taxon>unclassified sequences</taxon>
        <taxon>metagenomes</taxon>
        <taxon>ecological metagenomes</taxon>
    </lineage>
</organism>
<gene>
    <name evidence="1" type="ORF">SDC9_149573</name>
</gene>
<dbReference type="AlphaFoldDB" id="A0A645EKP8"/>
<evidence type="ECO:0008006" key="2">
    <source>
        <dbReference type="Google" id="ProtNLM"/>
    </source>
</evidence>
<protein>
    <recommendedName>
        <fullName evidence="2">Glycosyl-hydrolase 97 C-terminal oligomerisation domain-containing protein</fullName>
    </recommendedName>
</protein>
<comment type="caution">
    <text evidence="1">The sequence shown here is derived from an EMBL/GenBank/DDBJ whole genome shotgun (WGS) entry which is preliminary data.</text>
</comment>
<sequence>MNEQLADARLARAESSSDDVELFAAENSSHYLIGLVNKTASEKSIKLNLRNLNRYYDSRFTLPVTEYRIGPEDTQFTARKVRAIVQRTNQISMEGFSLILLLIPKQ</sequence>
<dbReference type="EMBL" id="VSSQ01048300">
    <property type="protein sequence ID" value="MPN02357.1"/>
    <property type="molecule type" value="Genomic_DNA"/>
</dbReference>
<proteinExistence type="predicted"/>
<name>A0A645EKP8_9ZZZZ</name>